<reference evidence="1" key="1">
    <citation type="journal article" date="2015" name="Nature">
        <title>Complex archaea that bridge the gap between prokaryotes and eukaryotes.</title>
        <authorList>
            <person name="Spang A."/>
            <person name="Saw J.H."/>
            <person name="Jorgensen S.L."/>
            <person name="Zaremba-Niedzwiedzka K."/>
            <person name="Martijn J."/>
            <person name="Lind A.E."/>
            <person name="van Eijk R."/>
            <person name="Schleper C."/>
            <person name="Guy L."/>
            <person name="Ettema T.J."/>
        </authorList>
    </citation>
    <scope>NUCLEOTIDE SEQUENCE</scope>
</reference>
<dbReference type="EMBL" id="LAZR01065699">
    <property type="protein sequence ID" value="KKK55021.1"/>
    <property type="molecule type" value="Genomic_DNA"/>
</dbReference>
<protein>
    <recommendedName>
        <fullName evidence="2">DUF551 domain-containing protein</fullName>
    </recommendedName>
</protein>
<dbReference type="AlphaFoldDB" id="A0A0F8Z4N2"/>
<gene>
    <name evidence="1" type="ORF">LCGC14_3078770</name>
</gene>
<accession>A0A0F8Z4N2</accession>
<name>A0A0F8Z4N2_9ZZZZ</name>
<sequence length="137" mass="16120">MPYSGGNPTLAEQLEEDERRRFYTEDLLKEAQELGREVDKFQWREIKTAPKDGKPFLALIGGLPYAAKYDKHGRFVWYFHSDRSSGPVYRIHEIDGKRLLEETKPQPPRDYQPTGHFWVNGFSDEPTHWMPFPEPPQ</sequence>
<evidence type="ECO:0000313" key="1">
    <source>
        <dbReference type="EMBL" id="KKK55021.1"/>
    </source>
</evidence>
<comment type="caution">
    <text evidence="1">The sequence shown here is derived from an EMBL/GenBank/DDBJ whole genome shotgun (WGS) entry which is preliminary data.</text>
</comment>
<evidence type="ECO:0008006" key="2">
    <source>
        <dbReference type="Google" id="ProtNLM"/>
    </source>
</evidence>
<organism evidence="1">
    <name type="scientific">marine sediment metagenome</name>
    <dbReference type="NCBI Taxonomy" id="412755"/>
    <lineage>
        <taxon>unclassified sequences</taxon>
        <taxon>metagenomes</taxon>
        <taxon>ecological metagenomes</taxon>
    </lineage>
</organism>
<proteinExistence type="predicted"/>